<feature type="transmembrane region" description="Helical" evidence="7">
    <location>
        <begin position="112"/>
        <end position="132"/>
    </location>
</feature>
<keyword evidence="4 7" id="KW-0812">Transmembrane</keyword>
<evidence type="ECO:0000313" key="10">
    <source>
        <dbReference type="Proteomes" id="UP001198151"/>
    </source>
</evidence>
<feature type="transmembrane region" description="Helical" evidence="7">
    <location>
        <begin position="75"/>
        <end position="100"/>
    </location>
</feature>
<dbReference type="Pfam" id="PF00528">
    <property type="entry name" value="BPD_transp_1"/>
    <property type="match status" value="1"/>
</dbReference>
<evidence type="ECO:0000256" key="4">
    <source>
        <dbReference type="ARBA" id="ARBA00022692"/>
    </source>
</evidence>
<evidence type="ECO:0000256" key="7">
    <source>
        <dbReference type="RuleBase" id="RU363032"/>
    </source>
</evidence>
<comment type="subcellular location">
    <subcellularLocation>
        <location evidence="1 7">Cell membrane</location>
        <topology evidence="1 7">Multi-pass membrane protein</topology>
    </subcellularLocation>
</comment>
<protein>
    <submittedName>
        <fullName evidence="9">Carbohydrate ABC transporter permease</fullName>
    </submittedName>
</protein>
<evidence type="ECO:0000256" key="6">
    <source>
        <dbReference type="ARBA" id="ARBA00023136"/>
    </source>
</evidence>
<keyword evidence="6 7" id="KW-0472">Membrane</keyword>
<accession>A0ABS8FUM9</accession>
<evidence type="ECO:0000313" key="9">
    <source>
        <dbReference type="EMBL" id="MCC2253760.1"/>
    </source>
</evidence>
<dbReference type="CDD" id="cd06261">
    <property type="entry name" value="TM_PBP2"/>
    <property type="match status" value="1"/>
</dbReference>
<dbReference type="Proteomes" id="UP001198151">
    <property type="component" value="Unassembled WGS sequence"/>
</dbReference>
<feature type="transmembrane region" description="Helical" evidence="7">
    <location>
        <begin position="243"/>
        <end position="264"/>
    </location>
</feature>
<comment type="caution">
    <text evidence="9">The sequence shown here is derived from an EMBL/GenBank/DDBJ whole genome shotgun (WGS) entry which is preliminary data.</text>
</comment>
<keyword evidence="5 7" id="KW-1133">Transmembrane helix</keyword>
<evidence type="ECO:0000259" key="8">
    <source>
        <dbReference type="PROSITE" id="PS50928"/>
    </source>
</evidence>
<dbReference type="PROSITE" id="PS50928">
    <property type="entry name" value="ABC_TM1"/>
    <property type="match status" value="1"/>
</dbReference>
<dbReference type="PANTHER" id="PTHR43744:SF8">
    <property type="entry name" value="SN-GLYCEROL-3-PHOSPHATE TRANSPORT SYSTEM PERMEASE PROTEIN UGPE"/>
    <property type="match status" value="1"/>
</dbReference>
<feature type="transmembrane region" description="Helical" evidence="7">
    <location>
        <begin position="185"/>
        <end position="207"/>
    </location>
</feature>
<feature type="domain" description="ABC transmembrane type-1" evidence="8">
    <location>
        <begin position="75"/>
        <end position="264"/>
    </location>
</feature>
<dbReference type="InterPro" id="IPR000515">
    <property type="entry name" value="MetI-like"/>
</dbReference>
<gene>
    <name evidence="9" type="ORF">LKD70_04805</name>
</gene>
<keyword evidence="10" id="KW-1185">Reference proteome</keyword>
<dbReference type="PANTHER" id="PTHR43744">
    <property type="entry name" value="ABC TRANSPORTER PERMEASE PROTEIN MG189-RELATED-RELATED"/>
    <property type="match status" value="1"/>
</dbReference>
<evidence type="ECO:0000256" key="5">
    <source>
        <dbReference type="ARBA" id="ARBA00022989"/>
    </source>
</evidence>
<dbReference type="SUPFAM" id="SSF161098">
    <property type="entry name" value="MetI-like"/>
    <property type="match status" value="1"/>
</dbReference>
<proteinExistence type="inferred from homology"/>
<keyword evidence="2 7" id="KW-0813">Transport</keyword>
<reference evidence="9 10" key="1">
    <citation type="submission" date="2021-10" db="EMBL/GenBank/DDBJ databases">
        <title>Anaerobic single-cell dispensing facilitates the cultivation of human gut bacteria.</title>
        <authorList>
            <person name="Afrizal A."/>
        </authorList>
    </citation>
    <scope>NUCLEOTIDE SEQUENCE [LARGE SCALE GENOMIC DNA]</scope>
    <source>
        <strain evidence="9 10">CLA-AA-H200</strain>
    </source>
</reference>
<name>A0ABS8FUM9_9FIRM</name>
<dbReference type="RefSeq" id="WP_227706902.1">
    <property type="nucleotide sequence ID" value="NZ_JAJEQX010000006.1"/>
</dbReference>
<dbReference type="Gene3D" id="1.10.3720.10">
    <property type="entry name" value="MetI-like"/>
    <property type="match status" value="1"/>
</dbReference>
<evidence type="ECO:0000256" key="1">
    <source>
        <dbReference type="ARBA" id="ARBA00004651"/>
    </source>
</evidence>
<evidence type="ECO:0000256" key="2">
    <source>
        <dbReference type="ARBA" id="ARBA00022448"/>
    </source>
</evidence>
<sequence length="279" mass="30577">MKQFRKPVGQTVKSAVKYIILTAVAVICLYPFLWVVISSLKDNTEIYGKPFALPEAPKFSNYVEAWTGADVARNFANSMLVCVTTLVILIVITSMGSYILTRVRKSRILDLYFSLGIMIPIHALLIPSVLIFKNLHLTDNLLSLVIMYTAVNISFSMFIMNGFMKNIPSELDEAATIDGCGRAQIFWYVILPVAKPGIATVATLAFLNCWNDLLMGLVLISSPEKKTLSLAISALKGSYATQYGLLCAGFVISIIPVVIMYLLFQKQVVAGMTAGAVKG</sequence>
<comment type="similarity">
    <text evidence="7">Belongs to the binding-protein-dependent transport system permease family.</text>
</comment>
<keyword evidence="3" id="KW-1003">Cell membrane</keyword>
<feature type="transmembrane region" description="Helical" evidence="7">
    <location>
        <begin position="144"/>
        <end position="164"/>
    </location>
</feature>
<feature type="transmembrane region" description="Helical" evidence="7">
    <location>
        <begin position="15"/>
        <end position="37"/>
    </location>
</feature>
<evidence type="ECO:0000256" key="3">
    <source>
        <dbReference type="ARBA" id="ARBA00022475"/>
    </source>
</evidence>
<organism evidence="9 10">
    <name type="scientific">Ruminococcus turbiniformis</name>
    <dbReference type="NCBI Taxonomy" id="2881258"/>
    <lineage>
        <taxon>Bacteria</taxon>
        <taxon>Bacillati</taxon>
        <taxon>Bacillota</taxon>
        <taxon>Clostridia</taxon>
        <taxon>Eubacteriales</taxon>
        <taxon>Oscillospiraceae</taxon>
        <taxon>Ruminococcus</taxon>
    </lineage>
</organism>
<dbReference type="EMBL" id="JAJEQX010000006">
    <property type="protein sequence ID" value="MCC2253760.1"/>
    <property type="molecule type" value="Genomic_DNA"/>
</dbReference>
<dbReference type="InterPro" id="IPR035906">
    <property type="entry name" value="MetI-like_sf"/>
</dbReference>